<reference evidence="3" key="1">
    <citation type="journal article" date="2019" name="Int. J. Syst. Evol. Microbiol.">
        <title>The Global Catalogue of Microorganisms (GCM) 10K type strain sequencing project: providing services to taxonomists for standard genome sequencing and annotation.</title>
        <authorList>
            <consortium name="The Broad Institute Genomics Platform"/>
            <consortium name="The Broad Institute Genome Sequencing Center for Infectious Disease"/>
            <person name="Wu L."/>
            <person name="Ma J."/>
        </authorList>
    </citation>
    <scope>NUCLEOTIDE SEQUENCE [LARGE SCALE GENOMIC DNA]</scope>
    <source>
        <strain evidence="3">JCM 18302</strain>
    </source>
</reference>
<evidence type="ECO:0000313" key="2">
    <source>
        <dbReference type="EMBL" id="GAA5123719.1"/>
    </source>
</evidence>
<gene>
    <name evidence="2" type="ORF">GCM10023320_35840</name>
</gene>
<dbReference type="EMBL" id="BAABJO010000012">
    <property type="protein sequence ID" value="GAA5123719.1"/>
    <property type="molecule type" value="Genomic_DNA"/>
</dbReference>
<accession>A0ABP9NJX1</accession>
<organism evidence="2 3">
    <name type="scientific">Pseudonocardia adelaidensis</name>
    <dbReference type="NCBI Taxonomy" id="648754"/>
    <lineage>
        <taxon>Bacteria</taxon>
        <taxon>Bacillati</taxon>
        <taxon>Actinomycetota</taxon>
        <taxon>Actinomycetes</taxon>
        <taxon>Pseudonocardiales</taxon>
        <taxon>Pseudonocardiaceae</taxon>
        <taxon>Pseudonocardia</taxon>
    </lineage>
</organism>
<dbReference type="Proteomes" id="UP001500804">
    <property type="component" value="Unassembled WGS sequence"/>
</dbReference>
<comment type="caution">
    <text evidence="2">The sequence shown here is derived from an EMBL/GenBank/DDBJ whole genome shotgun (WGS) entry which is preliminary data.</text>
</comment>
<sequence>MDLRLSVRGGPVRSRRRETVDEDGEVVGLITLVRRSDFEHVVTSAVTGRAVVTLVSQARPNVAPVGHGRQRSAAAERRNGRLRRRPATRSGHGRPDRTQAVNLND</sequence>
<name>A0ABP9NJX1_9PSEU</name>
<protein>
    <submittedName>
        <fullName evidence="2">Uncharacterized protein</fullName>
    </submittedName>
</protein>
<evidence type="ECO:0000313" key="3">
    <source>
        <dbReference type="Proteomes" id="UP001500804"/>
    </source>
</evidence>
<keyword evidence="3" id="KW-1185">Reference proteome</keyword>
<evidence type="ECO:0000256" key="1">
    <source>
        <dbReference type="SAM" id="MobiDB-lite"/>
    </source>
</evidence>
<feature type="compositionally biased region" description="Low complexity" evidence="1">
    <location>
        <begin position="1"/>
        <end position="12"/>
    </location>
</feature>
<proteinExistence type="predicted"/>
<feature type="region of interest" description="Disordered" evidence="1">
    <location>
        <begin position="61"/>
        <end position="105"/>
    </location>
</feature>
<feature type="region of interest" description="Disordered" evidence="1">
    <location>
        <begin position="1"/>
        <end position="20"/>
    </location>
</feature>